<dbReference type="RefSeq" id="XP_024331210.1">
    <property type="nucleotide sequence ID" value="XM_024474396.1"/>
</dbReference>
<evidence type="ECO:0000259" key="1">
    <source>
        <dbReference type="Pfam" id="PF17919"/>
    </source>
</evidence>
<sequence>MNASRSKTLDNIVNEIKKRSILHFPDTSKGYNITTNASDEGISASLRQDNKLIGLFSYKLLIPERDTQPWKKNP</sequence>
<dbReference type="InterPro" id="IPR041577">
    <property type="entry name" value="RT_RNaseH_2"/>
</dbReference>
<feature type="domain" description="Reverse transcriptase/retrotransposon-derived protein RNase H-like" evidence="1">
    <location>
        <begin position="4"/>
        <end position="72"/>
    </location>
</feature>
<dbReference type="EMBL" id="JPQZ01000020">
    <property type="protein sequence ID" value="KKO75468.1"/>
    <property type="molecule type" value="Genomic_DNA"/>
</dbReference>
<comment type="caution">
    <text evidence="2">The sequence shown here is derived from an EMBL/GenBank/DDBJ whole genome shotgun (WGS) entry which is preliminary data.</text>
</comment>
<reference evidence="2 3" key="1">
    <citation type="journal article" date="2015" name="Environ. Microbiol.">
        <title>Genome analyses suggest the presence of polyploidy and recent human-driven expansions in eight global populations of the honeybee pathogen Nosema ceranae.</title>
        <authorList>
            <person name="Pelin A."/>
            <person name="Selman M."/>
            <person name="Aris-Brosou S."/>
            <person name="Farinelli L."/>
            <person name="Corradi N."/>
        </authorList>
    </citation>
    <scope>NUCLEOTIDE SEQUENCE [LARGE SCALE GENOMIC DNA]</scope>
    <source>
        <strain evidence="2 3">PA08 1199</strain>
    </source>
</reference>
<name>A0A0F9WRC5_9MICR</name>
<dbReference type="VEuPathDB" id="MicrosporidiaDB:AAJ76_2000023860"/>
<evidence type="ECO:0000313" key="2">
    <source>
        <dbReference type="EMBL" id="KKO75468.1"/>
    </source>
</evidence>
<accession>A0A0F9WRC5</accession>
<dbReference type="AlphaFoldDB" id="A0A0F9WRC5"/>
<organism evidence="2 3">
    <name type="scientific">Vairimorpha ceranae</name>
    <dbReference type="NCBI Taxonomy" id="40302"/>
    <lineage>
        <taxon>Eukaryota</taxon>
        <taxon>Fungi</taxon>
        <taxon>Fungi incertae sedis</taxon>
        <taxon>Microsporidia</taxon>
        <taxon>Nosematidae</taxon>
        <taxon>Vairimorpha</taxon>
    </lineage>
</organism>
<dbReference type="VEuPathDB" id="MicrosporidiaDB:G9O61_00g010170"/>
<evidence type="ECO:0000313" key="3">
    <source>
        <dbReference type="Proteomes" id="UP000034350"/>
    </source>
</evidence>
<dbReference type="GeneID" id="36319313"/>
<dbReference type="Proteomes" id="UP000034350">
    <property type="component" value="Unassembled WGS sequence"/>
</dbReference>
<keyword evidence="3" id="KW-1185">Reference proteome</keyword>
<dbReference type="Pfam" id="PF17919">
    <property type="entry name" value="RT_RNaseH_2"/>
    <property type="match status" value="1"/>
</dbReference>
<dbReference type="OrthoDB" id="2194722at2759"/>
<proteinExistence type="predicted"/>
<protein>
    <recommendedName>
        <fullName evidence="1">Reverse transcriptase/retrotransposon-derived protein RNase H-like domain-containing protein</fullName>
    </recommendedName>
</protein>
<gene>
    <name evidence="2" type="ORF">AAJ76_2000023860</name>
</gene>